<dbReference type="NCBIfam" id="TIGR01509">
    <property type="entry name" value="HAD-SF-IA-v3"/>
    <property type="match status" value="1"/>
</dbReference>
<dbReference type="PANTHER" id="PTHR46470">
    <property type="entry name" value="N-ACYLNEURAMINATE-9-PHOSPHATASE"/>
    <property type="match status" value="1"/>
</dbReference>
<dbReference type="InterPro" id="IPR041492">
    <property type="entry name" value="HAD_2"/>
</dbReference>
<evidence type="ECO:0000313" key="5">
    <source>
        <dbReference type="EMBL" id="MCP8898704.1"/>
    </source>
</evidence>
<dbReference type="Gene3D" id="3.40.50.1000">
    <property type="entry name" value="HAD superfamily/HAD-like"/>
    <property type="match status" value="1"/>
</dbReference>
<keyword evidence="6" id="KW-1185">Reference proteome</keyword>
<comment type="cofactor">
    <cofactor evidence="1">
        <name>Mg(2+)</name>
        <dbReference type="ChEBI" id="CHEBI:18420"/>
    </cofactor>
</comment>
<evidence type="ECO:0000256" key="3">
    <source>
        <dbReference type="ARBA" id="ARBA00022801"/>
    </source>
</evidence>
<keyword evidence="4" id="KW-0460">Magnesium</keyword>
<dbReference type="AlphaFoldDB" id="A0A9X2HX79"/>
<reference evidence="5" key="2">
    <citation type="submission" date="2023-01" db="EMBL/GenBank/DDBJ databases">
        <title>Gilvimarinus xylanilyticus HB14 isolated from Caulerpa lentillifera aquaculture base in Hainan, China.</title>
        <authorList>
            <person name="Zhang Y.-J."/>
        </authorList>
    </citation>
    <scope>NUCLEOTIDE SEQUENCE</scope>
    <source>
        <strain evidence="5">HB14</strain>
    </source>
</reference>
<dbReference type="PRINTS" id="PR00413">
    <property type="entry name" value="HADHALOGNASE"/>
</dbReference>
<dbReference type="Pfam" id="PF13419">
    <property type="entry name" value="HAD_2"/>
    <property type="match status" value="1"/>
</dbReference>
<evidence type="ECO:0000256" key="4">
    <source>
        <dbReference type="ARBA" id="ARBA00022842"/>
    </source>
</evidence>
<dbReference type="InterPro" id="IPR023214">
    <property type="entry name" value="HAD_sf"/>
</dbReference>
<dbReference type="SFLD" id="SFLDS00003">
    <property type="entry name" value="Haloacid_Dehalogenase"/>
    <property type="match status" value="1"/>
</dbReference>
<dbReference type="Proteomes" id="UP001139319">
    <property type="component" value="Unassembled WGS sequence"/>
</dbReference>
<accession>A0A9X2HX79</accession>
<dbReference type="GO" id="GO:0046872">
    <property type="term" value="F:metal ion binding"/>
    <property type="evidence" value="ECO:0007669"/>
    <property type="project" value="UniProtKB-KW"/>
</dbReference>
<reference evidence="5" key="1">
    <citation type="submission" date="2022-05" db="EMBL/GenBank/DDBJ databases">
        <authorList>
            <person name="Sun H.-N."/>
        </authorList>
    </citation>
    <scope>NUCLEOTIDE SEQUENCE</scope>
    <source>
        <strain evidence="5">HB14</strain>
    </source>
</reference>
<keyword evidence="2" id="KW-0479">Metal-binding</keyword>
<dbReference type="InterPro" id="IPR006439">
    <property type="entry name" value="HAD-SF_hydro_IA"/>
</dbReference>
<dbReference type="RefSeq" id="WP_253966973.1">
    <property type="nucleotide sequence ID" value="NZ_JAMFTH010000001.1"/>
</dbReference>
<evidence type="ECO:0000313" key="6">
    <source>
        <dbReference type="Proteomes" id="UP001139319"/>
    </source>
</evidence>
<organism evidence="5 6">
    <name type="scientific">Gilvimarinus xylanilyticus</name>
    <dbReference type="NCBI Taxonomy" id="2944139"/>
    <lineage>
        <taxon>Bacteria</taxon>
        <taxon>Pseudomonadati</taxon>
        <taxon>Pseudomonadota</taxon>
        <taxon>Gammaproteobacteria</taxon>
        <taxon>Cellvibrionales</taxon>
        <taxon>Cellvibrionaceae</taxon>
        <taxon>Gilvimarinus</taxon>
    </lineage>
</organism>
<proteinExistence type="predicted"/>
<name>A0A9X2HX79_9GAMM</name>
<sequence length="223" mass="24418">MIKAILFDLDETLIDRTETMRRFLLEQHGLFAELAAFSAPVYSAVCLSQQANGYADKLDAYVSACHELGVGSSGLAQRLFVDFKDRYGERPVLFSGVMATLKQLHGRYQLGLVTNGRVKGQMAKIEASGIKRFFSSICISESLGCKKPDATIFQACLDELSVAADEALFVGDNPTADIEPARKLGMFTVWVKSEYFSAPQLCDGIVSGVGELARCLRALERVD</sequence>
<dbReference type="EMBL" id="JAMFTH010000001">
    <property type="protein sequence ID" value="MCP8898704.1"/>
    <property type="molecule type" value="Genomic_DNA"/>
</dbReference>
<dbReference type="InterPro" id="IPR036412">
    <property type="entry name" value="HAD-like_sf"/>
</dbReference>
<dbReference type="SFLD" id="SFLDG01129">
    <property type="entry name" value="C1.5:_HAD__Beta-PGM__Phosphata"/>
    <property type="match status" value="1"/>
</dbReference>
<dbReference type="InterPro" id="IPR051400">
    <property type="entry name" value="HAD-like_hydrolase"/>
</dbReference>
<dbReference type="PANTHER" id="PTHR46470:SF2">
    <property type="entry name" value="GLYCERALDEHYDE 3-PHOSPHATE PHOSPHATASE"/>
    <property type="match status" value="1"/>
</dbReference>
<dbReference type="Gene3D" id="1.20.120.710">
    <property type="entry name" value="Haloacid dehalogenase hydrolase-like domain"/>
    <property type="match status" value="1"/>
</dbReference>
<gene>
    <name evidence="5" type="ORF">M6D89_05255</name>
</gene>
<evidence type="ECO:0000256" key="1">
    <source>
        <dbReference type="ARBA" id="ARBA00001946"/>
    </source>
</evidence>
<dbReference type="NCBIfam" id="TIGR01549">
    <property type="entry name" value="HAD-SF-IA-v1"/>
    <property type="match status" value="1"/>
</dbReference>
<dbReference type="GO" id="GO:0016791">
    <property type="term" value="F:phosphatase activity"/>
    <property type="evidence" value="ECO:0007669"/>
    <property type="project" value="TreeGrafter"/>
</dbReference>
<protein>
    <submittedName>
        <fullName evidence="5">HAD family hydrolase</fullName>
    </submittedName>
</protein>
<dbReference type="SUPFAM" id="SSF56784">
    <property type="entry name" value="HAD-like"/>
    <property type="match status" value="1"/>
</dbReference>
<keyword evidence="3 5" id="KW-0378">Hydrolase</keyword>
<comment type="caution">
    <text evidence="5">The sequence shown here is derived from an EMBL/GenBank/DDBJ whole genome shotgun (WGS) entry which is preliminary data.</text>
</comment>
<evidence type="ECO:0000256" key="2">
    <source>
        <dbReference type="ARBA" id="ARBA00022723"/>
    </source>
</evidence>
<dbReference type="GO" id="GO:0044281">
    <property type="term" value="P:small molecule metabolic process"/>
    <property type="evidence" value="ECO:0007669"/>
    <property type="project" value="UniProtKB-ARBA"/>
</dbReference>